<dbReference type="AlphaFoldDB" id="A0A2R6B0B2"/>
<name>A0A2R6B0B2_9ARCH</name>
<dbReference type="PROSITE" id="PS00061">
    <property type="entry name" value="ADH_SHORT"/>
    <property type="match status" value="1"/>
</dbReference>
<dbReference type="Proteomes" id="UP000240322">
    <property type="component" value="Unassembled WGS sequence"/>
</dbReference>
<dbReference type="PANTHER" id="PTHR24321:SF8">
    <property type="entry name" value="ESTRADIOL 17-BETA-DEHYDROGENASE 8-RELATED"/>
    <property type="match status" value="1"/>
</dbReference>
<gene>
    <name evidence="3" type="ORF">B9Q03_02280</name>
</gene>
<evidence type="ECO:0000256" key="1">
    <source>
        <dbReference type="ARBA" id="ARBA00006484"/>
    </source>
</evidence>
<comment type="similarity">
    <text evidence="1">Belongs to the short-chain dehydrogenases/reductases (SDR) family.</text>
</comment>
<dbReference type="NCBIfam" id="NF005559">
    <property type="entry name" value="PRK07231.1"/>
    <property type="match status" value="1"/>
</dbReference>
<reference evidence="3 4" key="1">
    <citation type="submission" date="2017-04" db="EMBL/GenBank/DDBJ databases">
        <title>Novel microbial lineages endemic to geothermal iron-oxide mats fill important gaps in the evolutionary history of Archaea.</title>
        <authorList>
            <person name="Jay Z.J."/>
            <person name="Beam J.P."/>
            <person name="Dlakic M."/>
            <person name="Rusch D.B."/>
            <person name="Kozubal M.A."/>
            <person name="Inskeep W.P."/>
        </authorList>
    </citation>
    <scope>NUCLEOTIDE SEQUENCE [LARGE SCALE GENOMIC DNA]</scope>
    <source>
        <strain evidence="3">OSP_D</strain>
    </source>
</reference>
<dbReference type="PRINTS" id="PR00081">
    <property type="entry name" value="GDHRDH"/>
</dbReference>
<dbReference type="FunFam" id="3.40.50.720:FF:000084">
    <property type="entry name" value="Short-chain dehydrogenase reductase"/>
    <property type="match status" value="1"/>
</dbReference>
<dbReference type="InterPro" id="IPR036291">
    <property type="entry name" value="NAD(P)-bd_dom_sf"/>
</dbReference>
<protein>
    <submittedName>
        <fullName evidence="3">3-oxoacyl-ACP reductase</fullName>
    </submittedName>
</protein>
<evidence type="ECO:0000256" key="2">
    <source>
        <dbReference type="ARBA" id="ARBA00023002"/>
    </source>
</evidence>
<accession>A0A2R6B0B2</accession>
<dbReference type="PANTHER" id="PTHR24321">
    <property type="entry name" value="DEHYDROGENASES, SHORT CHAIN"/>
    <property type="match status" value="1"/>
</dbReference>
<dbReference type="CDD" id="cd05233">
    <property type="entry name" value="SDR_c"/>
    <property type="match status" value="1"/>
</dbReference>
<organism evidence="3 4">
    <name type="scientific">Candidatus Marsarchaeota G2 archaeon OSP_D</name>
    <dbReference type="NCBI Taxonomy" id="1978157"/>
    <lineage>
        <taxon>Archaea</taxon>
        <taxon>Candidatus Marsarchaeota</taxon>
        <taxon>Candidatus Marsarchaeota group 2</taxon>
    </lineage>
</organism>
<dbReference type="GO" id="GO:0016491">
    <property type="term" value="F:oxidoreductase activity"/>
    <property type="evidence" value="ECO:0007669"/>
    <property type="project" value="UniProtKB-KW"/>
</dbReference>
<dbReference type="Gene3D" id="3.40.50.720">
    <property type="entry name" value="NAD(P)-binding Rossmann-like Domain"/>
    <property type="match status" value="1"/>
</dbReference>
<sequence length="268" mass="28599">MIEPQSQRELFSVAGKVAVVTGAASGIGQAIAYVFASNGGKVLATDLDEAGLRVTVSTIRGWGCDAQGFQADVTSPTDVKRLGAEACRVYGRVDALYVVPGINVRKRLVDYTYEEFDRVVNLNLKGTFTLLREMAGLIAQNPDGGSIVVISSIRHQVVEPGQSVYAATKAAVVQLARALAAELGPSNVRVNAVAPGVVDTPLTQQIKRDPEWYRAYSDKTALKRWARPEEVAGPAVFLASPAASYITGSVIYVDGGWTAIDGRFDPKL</sequence>
<comment type="caution">
    <text evidence="3">The sequence shown here is derived from an EMBL/GenBank/DDBJ whole genome shotgun (WGS) entry which is preliminary data.</text>
</comment>
<dbReference type="EMBL" id="NEXE01000011">
    <property type="protein sequence ID" value="PSN92055.1"/>
    <property type="molecule type" value="Genomic_DNA"/>
</dbReference>
<proteinExistence type="inferred from homology"/>
<evidence type="ECO:0000313" key="4">
    <source>
        <dbReference type="Proteomes" id="UP000240322"/>
    </source>
</evidence>
<dbReference type="InterPro" id="IPR020904">
    <property type="entry name" value="Sc_DH/Rdtase_CS"/>
</dbReference>
<dbReference type="SUPFAM" id="SSF51735">
    <property type="entry name" value="NAD(P)-binding Rossmann-fold domains"/>
    <property type="match status" value="1"/>
</dbReference>
<evidence type="ECO:0000313" key="3">
    <source>
        <dbReference type="EMBL" id="PSN92055.1"/>
    </source>
</evidence>
<dbReference type="InterPro" id="IPR002347">
    <property type="entry name" value="SDR_fam"/>
</dbReference>
<dbReference type="Pfam" id="PF13561">
    <property type="entry name" value="adh_short_C2"/>
    <property type="match status" value="1"/>
</dbReference>
<keyword evidence="2" id="KW-0560">Oxidoreductase</keyword>
<dbReference type="PRINTS" id="PR00080">
    <property type="entry name" value="SDRFAMILY"/>
</dbReference>